<accession>A0A918Q844</accession>
<reference evidence="2" key="2">
    <citation type="submission" date="2020-09" db="EMBL/GenBank/DDBJ databases">
        <authorList>
            <person name="Sun Q."/>
            <person name="Ohkuma M."/>
        </authorList>
    </citation>
    <scope>NUCLEOTIDE SEQUENCE</scope>
    <source>
        <strain evidence="2">JCM 4815</strain>
    </source>
</reference>
<evidence type="ECO:0000313" key="3">
    <source>
        <dbReference type="Proteomes" id="UP000622166"/>
    </source>
</evidence>
<dbReference type="Proteomes" id="UP000622166">
    <property type="component" value="Unassembled WGS sequence"/>
</dbReference>
<sequence length="159" mass="16364">MACGLVGDGELVGSHGQAAPLFEPVDAPFDRIALPLCLGIKSGRATAGAASPQTVTDLAGRLRDDGTDSAPTEMTAHRTGRIRAISQDGLRSGSRSSESASRNPHACHRGLEGRCDTSLARSDVEGQGPCLTVAGEMDFRPQAAAGASEPVIVRFGPAR</sequence>
<evidence type="ECO:0000256" key="1">
    <source>
        <dbReference type="SAM" id="MobiDB-lite"/>
    </source>
</evidence>
<reference evidence="2" key="1">
    <citation type="journal article" date="2014" name="Int. J. Syst. Evol. Microbiol.">
        <title>Complete genome sequence of Corynebacterium casei LMG S-19264T (=DSM 44701T), isolated from a smear-ripened cheese.</title>
        <authorList>
            <consortium name="US DOE Joint Genome Institute (JGI-PGF)"/>
            <person name="Walter F."/>
            <person name="Albersmeier A."/>
            <person name="Kalinowski J."/>
            <person name="Ruckert C."/>
        </authorList>
    </citation>
    <scope>NUCLEOTIDE SEQUENCE</scope>
    <source>
        <strain evidence="2">JCM 4815</strain>
    </source>
</reference>
<keyword evidence="3" id="KW-1185">Reference proteome</keyword>
<gene>
    <name evidence="2" type="ORF">GCM10010365_67740</name>
</gene>
<feature type="compositionally biased region" description="Low complexity" evidence="1">
    <location>
        <begin position="91"/>
        <end position="102"/>
    </location>
</feature>
<name>A0A918Q844_9ACTN</name>
<dbReference type="AlphaFoldDB" id="A0A918Q844"/>
<feature type="region of interest" description="Disordered" evidence="1">
    <location>
        <begin position="48"/>
        <end position="109"/>
    </location>
</feature>
<dbReference type="EMBL" id="BMVW01000020">
    <property type="protein sequence ID" value="GGZ37468.1"/>
    <property type="molecule type" value="Genomic_DNA"/>
</dbReference>
<evidence type="ECO:0000313" key="2">
    <source>
        <dbReference type="EMBL" id="GGZ37468.1"/>
    </source>
</evidence>
<organism evidence="2 3">
    <name type="scientific">Streptomyces poonensis</name>
    <dbReference type="NCBI Taxonomy" id="68255"/>
    <lineage>
        <taxon>Bacteria</taxon>
        <taxon>Bacillati</taxon>
        <taxon>Actinomycetota</taxon>
        <taxon>Actinomycetes</taxon>
        <taxon>Kitasatosporales</taxon>
        <taxon>Streptomycetaceae</taxon>
        <taxon>Streptomyces</taxon>
    </lineage>
</organism>
<protein>
    <submittedName>
        <fullName evidence="2">Uncharacterized protein</fullName>
    </submittedName>
</protein>
<proteinExistence type="predicted"/>
<comment type="caution">
    <text evidence="2">The sequence shown here is derived from an EMBL/GenBank/DDBJ whole genome shotgun (WGS) entry which is preliminary data.</text>
</comment>